<keyword evidence="1" id="KW-0812">Transmembrane</keyword>
<sequence>MVQWIVTGLALATVVALGGVYIMFFWFGAGSRRLSAPKRDMRMTWKVVKIGEPVLEGMGLVGKIEYGVIISTDEMLAQTQTLLFCPLFDGVDRVAQKALAILPWHVEVDIRPEPDKHFAEVDLTRKYVSTKIVLPVGSNEIDMDGLERGYLDEHSRIAVARKLALWMPSFARIARA</sequence>
<protein>
    <submittedName>
        <fullName evidence="2">Uncharacterized protein</fullName>
    </submittedName>
</protein>
<dbReference type="EMBL" id="BAAADD010000003">
    <property type="protein sequence ID" value="GAA0566294.1"/>
    <property type="molecule type" value="Genomic_DNA"/>
</dbReference>
<evidence type="ECO:0000313" key="2">
    <source>
        <dbReference type="EMBL" id="GAA0566294.1"/>
    </source>
</evidence>
<reference evidence="3" key="1">
    <citation type="journal article" date="2019" name="Int. J. Syst. Evol. Microbiol.">
        <title>The Global Catalogue of Microorganisms (GCM) 10K type strain sequencing project: providing services to taxonomists for standard genome sequencing and annotation.</title>
        <authorList>
            <consortium name="The Broad Institute Genomics Platform"/>
            <consortium name="The Broad Institute Genome Sequencing Center for Infectious Disease"/>
            <person name="Wu L."/>
            <person name="Ma J."/>
        </authorList>
    </citation>
    <scope>NUCLEOTIDE SEQUENCE [LARGE SCALE GENOMIC DNA]</scope>
    <source>
        <strain evidence="3">JCM 15089</strain>
    </source>
</reference>
<evidence type="ECO:0000256" key="1">
    <source>
        <dbReference type="SAM" id="Phobius"/>
    </source>
</evidence>
<evidence type="ECO:0000313" key="3">
    <source>
        <dbReference type="Proteomes" id="UP001499951"/>
    </source>
</evidence>
<gene>
    <name evidence="2" type="ORF">GCM10008942_13400</name>
</gene>
<keyword evidence="1" id="KW-0472">Membrane</keyword>
<proteinExistence type="predicted"/>
<name>A0ABP3PLP5_9PROT</name>
<comment type="caution">
    <text evidence="2">The sequence shown here is derived from an EMBL/GenBank/DDBJ whole genome shotgun (WGS) entry which is preliminary data.</text>
</comment>
<dbReference type="RefSeq" id="WP_166933258.1">
    <property type="nucleotide sequence ID" value="NZ_BAAADD010000003.1"/>
</dbReference>
<keyword evidence="1" id="KW-1133">Transmembrane helix</keyword>
<keyword evidence="3" id="KW-1185">Reference proteome</keyword>
<accession>A0ABP3PLP5</accession>
<dbReference type="Proteomes" id="UP001499951">
    <property type="component" value="Unassembled WGS sequence"/>
</dbReference>
<feature type="transmembrane region" description="Helical" evidence="1">
    <location>
        <begin position="6"/>
        <end position="29"/>
    </location>
</feature>
<organism evidence="2 3">
    <name type="scientific">Rhizomicrobium electricum</name>
    <dbReference type="NCBI Taxonomy" id="480070"/>
    <lineage>
        <taxon>Bacteria</taxon>
        <taxon>Pseudomonadati</taxon>
        <taxon>Pseudomonadota</taxon>
        <taxon>Alphaproteobacteria</taxon>
        <taxon>Micropepsales</taxon>
        <taxon>Micropepsaceae</taxon>
        <taxon>Rhizomicrobium</taxon>
    </lineage>
</organism>